<reference evidence="2" key="1">
    <citation type="submission" date="2023-07" db="EMBL/GenBank/DDBJ databases">
        <title>Sequencing the genomes of 1000 actinobacteria strains.</title>
        <authorList>
            <person name="Klenk H.-P."/>
        </authorList>
    </citation>
    <scope>NUCLEOTIDE SEQUENCE</scope>
    <source>
        <strain evidence="2">DSM 45977</strain>
    </source>
</reference>
<feature type="transmembrane region" description="Helical" evidence="1">
    <location>
        <begin position="25"/>
        <end position="44"/>
    </location>
</feature>
<organism evidence="2 3">
    <name type="scientific">Haloactinomyces albus</name>
    <dbReference type="NCBI Taxonomy" id="1352928"/>
    <lineage>
        <taxon>Bacteria</taxon>
        <taxon>Bacillati</taxon>
        <taxon>Actinomycetota</taxon>
        <taxon>Actinomycetes</taxon>
        <taxon>Actinopolysporales</taxon>
        <taxon>Actinopolysporaceae</taxon>
        <taxon>Haloactinomyces</taxon>
    </lineage>
</organism>
<keyword evidence="1" id="KW-0812">Transmembrane</keyword>
<accession>A0AAE3ZHA2</accession>
<keyword evidence="1" id="KW-1133">Transmembrane helix</keyword>
<evidence type="ECO:0000313" key="2">
    <source>
        <dbReference type="EMBL" id="MDR7303916.1"/>
    </source>
</evidence>
<protein>
    <submittedName>
        <fullName evidence="2">Uncharacterized protein</fullName>
    </submittedName>
</protein>
<keyword evidence="1" id="KW-0472">Membrane</keyword>
<keyword evidence="3" id="KW-1185">Reference proteome</keyword>
<evidence type="ECO:0000256" key="1">
    <source>
        <dbReference type="SAM" id="Phobius"/>
    </source>
</evidence>
<dbReference type="Proteomes" id="UP001180845">
    <property type="component" value="Unassembled WGS sequence"/>
</dbReference>
<sequence length="90" mass="9382">MGEAIHLTVVHATVFTEEVNAADQVIVVGLIVVGVAVVSFRVPVVRQSRSLDPQAGEPYAVAAGDVRVVLDPDDVPITGLFQGIFSPATS</sequence>
<comment type="caution">
    <text evidence="2">The sequence shown here is derived from an EMBL/GenBank/DDBJ whole genome shotgun (WGS) entry which is preliminary data.</text>
</comment>
<gene>
    <name evidence="2" type="ORF">JOF55_004097</name>
</gene>
<name>A0AAE3ZHA2_9ACTN</name>
<dbReference type="EMBL" id="JAVDXW010000001">
    <property type="protein sequence ID" value="MDR7303916.1"/>
    <property type="molecule type" value="Genomic_DNA"/>
</dbReference>
<evidence type="ECO:0000313" key="3">
    <source>
        <dbReference type="Proteomes" id="UP001180845"/>
    </source>
</evidence>
<proteinExistence type="predicted"/>
<dbReference type="RefSeq" id="WP_310276780.1">
    <property type="nucleotide sequence ID" value="NZ_JAVDXW010000001.1"/>
</dbReference>
<dbReference type="AlphaFoldDB" id="A0AAE3ZHA2"/>